<name>A0A3B0VWX2_9ZZZZ</name>
<gene>
    <name evidence="1" type="ORF">MNBD_CHLOROFLEXI01-3325</name>
</gene>
<proteinExistence type="predicted"/>
<reference evidence="1" key="1">
    <citation type="submission" date="2018-06" db="EMBL/GenBank/DDBJ databases">
        <authorList>
            <person name="Zhirakovskaya E."/>
        </authorList>
    </citation>
    <scope>NUCLEOTIDE SEQUENCE</scope>
</reference>
<accession>A0A3B0VWX2</accession>
<evidence type="ECO:0000313" key="1">
    <source>
        <dbReference type="EMBL" id="VAW42917.1"/>
    </source>
</evidence>
<dbReference type="EMBL" id="UOEU01000981">
    <property type="protein sequence ID" value="VAW42917.1"/>
    <property type="molecule type" value="Genomic_DNA"/>
</dbReference>
<dbReference type="AlphaFoldDB" id="A0A3B0VWX2"/>
<dbReference type="SUPFAM" id="SSF51905">
    <property type="entry name" value="FAD/NAD(P)-binding domain"/>
    <property type="match status" value="1"/>
</dbReference>
<sequence length="185" mass="20887">MPRTAVTHLISNVDKTAVTGVQLKNNEQLTANFVIDASSLGSRTPKWLSDLNYERPAESSVNIGLNYTSRLYEKPEHLPDWTALVIYPKAPQQNRMGYIFPVEGDRWLVTLASYLDDSKPTDEDSFLAFARSLPHPDVYNAIQTTKPVSGLTAYYTPKEIRRHYEKLTRFPDGLVVMGDAAQLVR</sequence>
<dbReference type="Gene3D" id="3.50.50.60">
    <property type="entry name" value="FAD/NAD(P)-binding domain"/>
    <property type="match status" value="1"/>
</dbReference>
<protein>
    <submittedName>
        <fullName evidence="1">Uncharacterized protein</fullName>
    </submittedName>
</protein>
<dbReference type="InterPro" id="IPR036188">
    <property type="entry name" value="FAD/NAD-bd_sf"/>
</dbReference>
<organism evidence="1">
    <name type="scientific">hydrothermal vent metagenome</name>
    <dbReference type="NCBI Taxonomy" id="652676"/>
    <lineage>
        <taxon>unclassified sequences</taxon>
        <taxon>metagenomes</taxon>
        <taxon>ecological metagenomes</taxon>
    </lineage>
</organism>